<dbReference type="AlphaFoldDB" id="U4LSP4"/>
<evidence type="ECO:0000313" key="2">
    <source>
        <dbReference type="Proteomes" id="UP000018144"/>
    </source>
</evidence>
<keyword evidence="2" id="KW-1185">Reference proteome</keyword>
<reference evidence="1 2" key="1">
    <citation type="journal article" date="2013" name="PLoS Genet.">
        <title>The genome and development-dependent transcriptomes of Pyronema confluens: a window into fungal evolution.</title>
        <authorList>
            <person name="Traeger S."/>
            <person name="Altegoer F."/>
            <person name="Freitag M."/>
            <person name="Gabaldon T."/>
            <person name="Kempken F."/>
            <person name="Kumar A."/>
            <person name="Marcet-Houben M."/>
            <person name="Poggeler S."/>
            <person name="Stajich J.E."/>
            <person name="Nowrousian M."/>
        </authorList>
    </citation>
    <scope>NUCLEOTIDE SEQUENCE [LARGE SCALE GENOMIC DNA]</scope>
    <source>
        <strain evidence="2">CBS 100304</strain>
        <tissue evidence="1">Vegetative mycelium</tissue>
    </source>
</reference>
<organism evidence="1 2">
    <name type="scientific">Pyronema omphalodes (strain CBS 100304)</name>
    <name type="common">Pyronema confluens</name>
    <dbReference type="NCBI Taxonomy" id="1076935"/>
    <lineage>
        <taxon>Eukaryota</taxon>
        <taxon>Fungi</taxon>
        <taxon>Dikarya</taxon>
        <taxon>Ascomycota</taxon>
        <taxon>Pezizomycotina</taxon>
        <taxon>Pezizomycetes</taxon>
        <taxon>Pezizales</taxon>
        <taxon>Pyronemataceae</taxon>
        <taxon>Pyronema</taxon>
    </lineage>
</organism>
<accession>U4LSP4</accession>
<name>U4LSP4_PYROM</name>
<evidence type="ECO:0000313" key="1">
    <source>
        <dbReference type="EMBL" id="CCX30331.1"/>
    </source>
</evidence>
<dbReference type="Proteomes" id="UP000018144">
    <property type="component" value="Unassembled WGS sequence"/>
</dbReference>
<sequence>MDGGIITGVCNAVGMLTITLQLYS</sequence>
<gene>
    <name evidence="1" type="ORF">PCON_08528</name>
</gene>
<protein>
    <submittedName>
        <fullName evidence="1">Uncharacterized protein</fullName>
    </submittedName>
</protein>
<dbReference type="EMBL" id="HF935439">
    <property type="protein sequence ID" value="CCX30331.1"/>
    <property type="molecule type" value="Genomic_DNA"/>
</dbReference>
<proteinExistence type="predicted"/>